<dbReference type="Proteomes" id="UP001596435">
    <property type="component" value="Unassembled WGS sequence"/>
</dbReference>
<evidence type="ECO:0000313" key="1">
    <source>
        <dbReference type="EMBL" id="MFC7184326.1"/>
    </source>
</evidence>
<name>A0ABW2G457_9ACTN</name>
<organism evidence="1 2">
    <name type="scientific">Kitasatospora paranensis</name>
    <dbReference type="NCBI Taxonomy" id="258053"/>
    <lineage>
        <taxon>Bacteria</taxon>
        <taxon>Bacillati</taxon>
        <taxon>Actinomycetota</taxon>
        <taxon>Actinomycetes</taxon>
        <taxon>Kitasatosporales</taxon>
        <taxon>Streptomycetaceae</taxon>
        <taxon>Kitasatospora</taxon>
    </lineage>
</organism>
<protein>
    <submittedName>
        <fullName evidence="1">Uncharacterized protein</fullName>
    </submittedName>
</protein>
<keyword evidence="2" id="KW-1185">Reference proteome</keyword>
<dbReference type="RefSeq" id="WP_380232718.1">
    <property type="nucleotide sequence ID" value="NZ_JBHSVH010000002.1"/>
</dbReference>
<sequence length="102" mass="10937">MPPGWEMHFRTDLDYAGTSAYRYTAVHVRFPSVSPPGSHGATQQADIDVRPAGWPYPTASDMALRSDALIPVCILGPMTDTQRAQLTAALAQYGGPKSNSAC</sequence>
<accession>A0ABW2G457</accession>
<reference evidence="2" key="1">
    <citation type="journal article" date="2019" name="Int. J. Syst. Evol. Microbiol.">
        <title>The Global Catalogue of Microorganisms (GCM) 10K type strain sequencing project: providing services to taxonomists for standard genome sequencing and annotation.</title>
        <authorList>
            <consortium name="The Broad Institute Genomics Platform"/>
            <consortium name="The Broad Institute Genome Sequencing Center for Infectious Disease"/>
            <person name="Wu L."/>
            <person name="Ma J."/>
        </authorList>
    </citation>
    <scope>NUCLEOTIDE SEQUENCE [LARGE SCALE GENOMIC DNA]</scope>
    <source>
        <strain evidence="2">CGMCC 1.12859</strain>
    </source>
</reference>
<evidence type="ECO:0000313" key="2">
    <source>
        <dbReference type="Proteomes" id="UP001596435"/>
    </source>
</evidence>
<gene>
    <name evidence="1" type="ORF">ACFQMG_32715</name>
</gene>
<proteinExistence type="predicted"/>
<dbReference type="EMBL" id="JBHTAJ010000097">
    <property type="protein sequence ID" value="MFC7184326.1"/>
    <property type="molecule type" value="Genomic_DNA"/>
</dbReference>
<comment type="caution">
    <text evidence="1">The sequence shown here is derived from an EMBL/GenBank/DDBJ whole genome shotgun (WGS) entry which is preliminary data.</text>
</comment>